<proteinExistence type="predicted"/>
<evidence type="ECO:0000313" key="1">
    <source>
        <dbReference type="EMBL" id="GAN10758.1"/>
    </source>
</evidence>
<dbReference type="SFLD" id="SFLDS00003">
    <property type="entry name" value="Haloacid_Dehalogenase"/>
    <property type="match status" value="1"/>
</dbReference>
<name>A0A0C9N821_9FUNG</name>
<dbReference type="InterPro" id="IPR036412">
    <property type="entry name" value="HAD-like_sf"/>
</dbReference>
<dbReference type="InterPro" id="IPR023214">
    <property type="entry name" value="HAD_sf"/>
</dbReference>
<dbReference type="Gene3D" id="1.10.150.240">
    <property type="entry name" value="Putative phosphatase, domain 2"/>
    <property type="match status" value="1"/>
</dbReference>
<dbReference type="STRING" id="91626.A0A0C9N821"/>
<protein>
    <submittedName>
        <fullName evidence="1">Hydrolase</fullName>
    </submittedName>
</protein>
<dbReference type="SFLD" id="SFLDG01129">
    <property type="entry name" value="C1.5:_HAD__Beta-PGM__Phosphata"/>
    <property type="match status" value="1"/>
</dbReference>
<dbReference type="PANTHER" id="PTHR43481:SF4">
    <property type="entry name" value="GLYCEROL-1-PHOSPHATE PHOSPHOHYDROLASE 1-RELATED"/>
    <property type="match status" value="1"/>
</dbReference>
<dbReference type="InterPro" id="IPR006439">
    <property type="entry name" value="HAD-SF_hydro_IA"/>
</dbReference>
<dbReference type="OrthoDB" id="40579at2759"/>
<dbReference type="GO" id="GO:0050308">
    <property type="term" value="F:sugar-phosphatase activity"/>
    <property type="evidence" value="ECO:0007669"/>
    <property type="project" value="TreeGrafter"/>
</dbReference>
<keyword evidence="1" id="KW-0378">Hydrolase</keyword>
<dbReference type="EMBL" id="DF836687">
    <property type="protein sequence ID" value="GAN10758.1"/>
    <property type="molecule type" value="Genomic_DNA"/>
</dbReference>
<dbReference type="InterPro" id="IPR051806">
    <property type="entry name" value="HAD-like_SPP"/>
</dbReference>
<gene>
    <name evidence="1" type="ORF">MAM1_0398c10305</name>
</gene>
<dbReference type="CDD" id="cd07527">
    <property type="entry name" value="HAD_ScGPP-like"/>
    <property type="match status" value="1"/>
</dbReference>
<dbReference type="PANTHER" id="PTHR43481">
    <property type="entry name" value="FRUCTOSE-1-PHOSPHATE PHOSPHATASE"/>
    <property type="match status" value="1"/>
</dbReference>
<organism evidence="1">
    <name type="scientific">Mucor ambiguus</name>
    <dbReference type="NCBI Taxonomy" id="91626"/>
    <lineage>
        <taxon>Eukaryota</taxon>
        <taxon>Fungi</taxon>
        <taxon>Fungi incertae sedis</taxon>
        <taxon>Mucoromycota</taxon>
        <taxon>Mucoromycotina</taxon>
        <taxon>Mucoromycetes</taxon>
        <taxon>Mucorales</taxon>
        <taxon>Mucorineae</taxon>
        <taxon>Mucoraceae</taxon>
        <taxon>Mucor</taxon>
    </lineage>
</organism>
<dbReference type="Gene3D" id="3.40.50.1000">
    <property type="entry name" value="HAD superfamily/HAD-like"/>
    <property type="match status" value="1"/>
</dbReference>
<dbReference type="Pfam" id="PF00702">
    <property type="entry name" value="Hydrolase"/>
    <property type="match status" value="1"/>
</dbReference>
<dbReference type="SUPFAM" id="SSF56784">
    <property type="entry name" value="HAD-like"/>
    <property type="match status" value="1"/>
</dbReference>
<keyword evidence="2" id="KW-1185">Reference proteome</keyword>
<sequence length="227" mass="24912">MSSSPSTKYHRAKAFVFDLDGTLIDTIPLVEKFWHQFAFEHGLDGNKILATSHGVRTIETMERWTPDKATPEHADDFERKLAEESEGVSVLPGISTLLQKIPHGKWGICTGGNEYMARKRLEQCEIQAPDAMVCGDMVSQGKPHPECYTRVIQELGYNPQDVIVFEDAPAGVKAAVSAGAQVIACTTTHTVDQLKEAGAHTIVKLLTDVDFTNLPDGSFEVQVESTL</sequence>
<dbReference type="SFLD" id="SFLDG01135">
    <property type="entry name" value="C1.5.6:_HAD__Beta-PGM__Phospha"/>
    <property type="match status" value="1"/>
</dbReference>
<accession>A0A0C9N821</accession>
<dbReference type="AlphaFoldDB" id="A0A0C9N821"/>
<reference evidence="1" key="1">
    <citation type="submission" date="2014-09" db="EMBL/GenBank/DDBJ databases">
        <title>Draft genome sequence of an oleaginous Mucoromycotina fungus Mucor ambiguus NBRC6742.</title>
        <authorList>
            <person name="Takeda I."/>
            <person name="Yamane N."/>
            <person name="Morita T."/>
            <person name="Tamano K."/>
            <person name="Machida M."/>
            <person name="Baker S."/>
            <person name="Koike H."/>
        </authorList>
    </citation>
    <scope>NUCLEOTIDE SEQUENCE</scope>
    <source>
        <strain evidence="1">NBRC 6742</strain>
    </source>
</reference>
<dbReference type="NCBIfam" id="TIGR01509">
    <property type="entry name" value="HAD-SF-IA-v3"/>
    <property type="match status" value="1"/>
</dbReference>
<dbReference type="Proteomes" id="UP000053815">
    <property type="component" value="Unassembled WGS sequence"/>
</dbReference>
<dbReference type="InterPro" id="IPR023198">
    <property type="entry name" value="PGP-like_dom2"/>
</dbReference>
<evidence type="ECO:0000313" key="2">
    <source>
        <dbReference type="Proteomes" id="UP000053815"/>
    </source>
</evidence>